<reference evidence="13" key="2">
    <citation type="submission" date="2023-01" db="EMBL/GenBank/DDBJ databases">
        <title>Gilvimarinus xylanilyticus HB14 isolated from Caulerpa lentillifera aquaculture base in Hainan, China.</title>
        <authorList>
            <person name="Zhang Y.-J."/>
        </authorList>
    </citation>
    <scope>NUCLEOTIDE SEQUENCE</scope>
    <source>
        <strain evidence="13">HB14</strain>
    </source>
</reference>
<dbReference type="PANTHER" id="PTHR47529:SF1">
    <property type="entry name" value="PERIPLASMIC CHAPERONE PPID"/>
    <property type="match status" value="1"/>
</dbReference>
<proteinExistence type="inferred from homology"/>
<dbReference type="InterPro" id="IPR046357">
    <property type="entry name" value="PPIase_dom_sf"/>
</dbReference>
<dbReference type="Proteomes" id="UP001139319">
    <property type="component" value="Unassembled WGS sequence"/>
</dbReference>
<keyword evidence="4" id="KW-0812">Transmembrane</keyword>
<keyword evidence="3" id="KW-0997">Cell inner membrane</keyword>
<evidence type="ECO:0000259" key="12">
    <source>
        <dbReference type="PROSITE" id="PS50198"/>
    </source>
</evidence>
<keyword evidence="2" id="KW-1003">Cell membrane</keyword>
<dbReference type="PROSITE" id="PS50198">
    <property type="entry name" value="PPIC_PPIASE_2"/>
    <property type="match status" value="1"/>
</dbReference>
<evidence type="ECO:0000256" key="4">
    <source>
        <dbReference type="ARBA" id="ARBA00022692"/>
    </source>
</evidence>
<evidence type="ECO:0000256" key="5">
    <source>
        <dbReference type="ARBA" id="ARBA00022989"/>
    </source>
</evidence>
<dbReference type="InterPro" id="IPR000297">
    <property type="entry name" value="PPIase_PpiC"/>
</dbReference>
<evidence type="ECO:0000256" key="7">
    <source>
        <dbReference type="ARBA" id="ARBA00023186"/>
    </source>
</evidence>
<feature type="domain" description="PpiC" evidence="12">
    <location>
        <begin position="267"/>
        <end position="359"/>
    </location>
</feature>
<name>A0A9X2HVP9_9GAMM</name>
<dbReference type="InterPro" id="IPR052029">
    <property type="entry name" value="PpiD_chaperone"/>
</dbReference>
<keyword evidence="14" id="KW-1185">Reference proteome</keyword>
<comment type="caution">
    <text evidence="13">The sequence shown here is derived from an EMBL/GenBank/DDBJ whole genome shotgun (WGS) entry which is preliminary data.</text>
</comment>
<dbReference type="SUPFAM" id="SSF109998">
    <property type="entry name" value="Triger factor/SurA peptide-binding domain-like"/>
    <property type="match status" value="1"/>
</dbReference>
<dbReference type="InterPro" id="IPR023058">
    <property type="entry name" value="PPIase_PpiC_CS"/>
</dbReference>
<evidence type="ECO:0000256" key="2">
    <source>
        <dbReference type="ARBA" id="ARBA00022475"/>
    </source>
</evidence>
<evidence type="ECO:0000313" key="13">
    <source>
        <dbReference type="EMBL" id="MCP8898534.1"/>
    </source>
</evidence>
<evidence type="ECO:0000256" key="3">
    <source>
        <dbReference type="ARBA" id="ARBA00022519"/>
    </source>
</evidence>
<dbReference type="Pfam" id="PF00639">
    <property type="entry name" value="Rotamase"/>
    <property type="match status" value="1"/>
</dbReference>
<keyword evidence="5" id="KW-1133">Transmembrane helix</keyword>
<keyword evidence="7" id="KW-0143">Chaperone</keyword>
<evidence type="ECO:0000256" key="1">
    <source>
        <dbReference type="ARBA" id="ARBA00004382"/>
    </source>
</evidence>
<protein>
    <recommendedName>
        <fullName evidence="9">Periplasmic chaperone PpiD</fullName>
    </recommendedName>
    <alternativeName>
        <fullName evidence="10">Periplasmic folding chaperone</fullName>
    </alternativeName>
</protein>
<dbReference type="EMBL" id="JAMFTH010000001">
    <property type="protein sequence ID" value="MCP8898534.1"/>
    <property type="molecule type" value="Genomic_DNA"/>
</dbReference>
<gene>
    <name evidence="13" type="ORF">M6D89_04390</name>
</gene>
<dbReference type="PANTHER" id="PTHR47529">
    <property type="entry name" value="PEPTIDYL-PROLYL CIS-TRANS ISOMERASE D"/>
    <property type="match status" value="1"/>
</dbReference>
<evidence type="ECO:0000313" key="14">
    <source>
        <dbReference type="Proteomes" id="UP001139319"/>
    </source>
</evidence>
<comment type="subcellular location">
    <subcellularLocation>
        <location evidence="1">Cell inner membrane</location>
        <topology evidence="1">Single-pass type II membrane protein</topology>
        <orientation evidence="1">Periplasmic side</orientation>
    </subcellularLocation>
</comment>
<evidence type="ECO:0000256" key="6">
    <source>
        <dbReference type="ARBA" id="ARBA00023136"/>
    </source>
</evidence>
<keyword evidence="11" id="KW-0697">Rotamase</keyword>
<dbReference type="AlphaFoldDB" id="A0A9X2HVP9"/>
<evidence type="ECO:0000256" key="8">
    <source>
        <dbReference type="ARBA" id="ARBA00038408"/>
    </source>
</evidence>
<reference evidence="13" key="1">
    <citation type="submission" date="2022-05" db="EMBL/GenBank/DDBJ databases">
        <authorList>
            <person name="Sun H.-N."/>
        </authorList>
    </citation>
    <scope>NUCLEOTIDE SEQUENCE</scope>
    <source>
        <strain evidence="13">HB14</strain>
    </source>
</reference>
<dbReference type="Gene3D" id="1.10.4030.10">
    <property type="entry name" value="Porin chaperone SurA, peptide-binding domain"/>
    <property type="match status" value="1"/>
</dbReference>
<comment type="similarity">
    <text evidence="8">Belongs to the PpiD chaperone family.</text>
</comment>
<accession>A0A9X2HVP9</accession>
<dbReference type="SUPFAM" id="SSF54534">
    <property type="entry name" value="FKBP-like"/>
    <property type="match status" value="1"/>
</dbReference>
<keyword evidence="6" id="KW-0472">Membrane</keyword>
<organism evidence="13 14">
    <name type="scientific">Gilvimarinus xylanilyticus</name>
    <dbReference type="NCBI Taxonomy" id="2944139"/>
    <lineage>
        <taxon>Bacteria</taxon>
        <taxon>Pseudomonadati</taxon>
        <taxon>Pseudomonadota</taxon>
        <taxon>Gammaproteobacteria</taxon>
        <taxon>Cellvibrionales</taxon>
        <taxon>Cellvibrionaceae</taxon>
        <taxon>Gilvimarinus</taxon>
    </lineage>
</organism>
<dbReference type="Pfam" id="PF13624">
    <property type="entry name" value="SurA_N_3"/>
    <property type="match status" value="1"/>
</dbReference>
<dbReference type="Gene3D" id="3.10.50.40">
    <property type="match status" value="1"/>
</dbReference>
<dbReference type="GO" id="GO:0005886">
    <property type="term" value="C:plasma membrane"/>
    <property type="evidence" value="ECO:0007669"/>
    <property type="project" value="UniProtKB-SubCell"/>
</dbReference>
<dbReference type="GO" id="GO:0003755">
    <property type="term" value="F:peptidyl-prolyl cis-trans isomerase activity"/>
    <property type="evidence" value="ECO:0007669"/>
    <property type="project" value="UniProtKB-KW"/>
</dbReference>
<dbReference type="RefSeq" id="WP_253966809.1">
    <property type="nucleotide sequence ID" value="NZ_JAMFTH010000001.1"/>
</dbReference>
<dbReference type="InterPro" id="IPR027304">
    <property type="entry name" value="Trigger_fact/SurA_dom_sf"/>
</dbReference>
<evidence type="ECO:0000256" key="11">
    <source>
        <dbReference type="PROSITE-ProRule" id="PRU00278"/>
    </source>
</evidence>
<evidence type="ECO:0000256" key="10">
    <source>
        <dbReference type="ARBA" id="ARBA00042775"/>
    </source>
</evidence>
<sequence length="621" mass="68038">MLQSMRDNSKGVVAGILVGLLVIIFALSGAEALFSSRNTAPVALTVNGQEITETEVQRAIEQQKSRLRNRFGDSVPQSFLNDENLRPPAIEQLVQRTLLTQAAKDANMAVSDAQIDQVILSIPAFQDASGQFDPDLYTMSLRRLAYTPTNYRNELSRDLTVNQLANGISSSNFTTPAEARYLAELNSQVRDFSYVTLNIDNLLEQVDVSDEEISRYYNENPEAFTEPEKVVVEYIELSVAQLMENESVSESELRTQFEENIDDFTPTVQRHAAHILLEEPSDELINEVQSALDAGDDFAEVAAQYSEDLGSKDSGGDLGLSSGDAFPEEFEQALSELAVGEVSEPVETDAGVHFIKLLESTGGGEPDFAAERDGIEQRIKRAQAEARFVELLDNLEDMSYNADSLASVADTLELQAVQSEPFSRQGGEGIFARDQVITAAFGEEVLEFGNSSELIELASDRVVVLKLLENQPSFVQPMDQVESEIVATVKEQKASDLLAEQGQNLVAEVENGASLQAAAEALGLEAVQLSAIDRANMEQPRAVVEFAFSLPHPKDGAPQVAGQLRNGEYTVVQLDRVALPEQELDDDQLAQIKQGLAGMHGSADFESFVNYLRETAEIERN</sequence>
<dbReference type="PROSITE" id="PS01096">
    <property type="entry name" value="PPIC_PPIASE_1"/>
    <property type="match status" value="1"/>
</dbReference>
<keyword evidence="11" id="KW-0413">Isomerase</keyword>
<evidence type="ECO:0000256" key="9">
    <source>
        <dbReference type="ARBA" id="ARBA00040743"/>
    </source>
</evidence>